<organism evidence="3 4">
    <name type="scientific">Agrobacterium tumefaciens</name>
    <dbReference type="NCBI Taxonomy" id="358"/>
    <lineage>
        <taxon>Bacteria</taxon>
        <taxon>Pseudomonadati</taxon>
        <taxon>Pseudomonadota</taxon>
        <taxon>Alphaproteobacteria</taxon>
        <taxon>Hyphomicrobiales</taxon>
        <taxon>Rhizobiaceae</taxon>
        <taxon>Rhizobium/Agrobacterium group</taxon>
        <taxon>Agrobacterium</taxon>
        <taxon>Agrobacterium tumefaciens complex</taxon>
    </lineage>
</organism>
<dbReference type="InterPro" id="IPR036388">
    <property type="entry name" value="WH-like_DNA-bd_sf"/>
</dbReference>
<gene>
    <name evidence="3" type="ORF">CFBP6624_02810</name>
</gene>
<dbReference type="Gene3D" id="1.10.10.10">
    <property type="entry name" value="Winged helix-like DNA-binding domain superfamily/Winged helix DNA-binding domain"/>
    <property type="match status" value="1"/>
</dbReference>
<name>A0AAE6EJ16_AGRTU</name>
<sequence length="236" mass="26454">MRKASRLFEIIQILRLARRPVTAQTIADKLEVTARSVYRDIAALQTMRVPIEGERGVGYILRPGFSLPPLMFSIEETEAIVLALAMVGRSSDTELRQAAKKASDKIAASLPEPLSKTLSANALHAWGSIAPAPVGINLATVRRAVRDEERLEISYRDETGTETRRQIRPIAVIYYSETVNIVGWCELRQAIRNFRSDRVLTCESTGSFFKLEGEKLRQLWMSGWQSNQPDIPSSQP</sequence>
<accession>A0AAE6EJ16</accession>
<dbReference type="PANTHER" id="PTHR34580:SF3">
    <property type="entry name" value="PROTEIN PAFB"/>
    <property type="match status" value="1"/>
</dbReference>
<dbReference type="Pfam" id="PF13280">
    <property type="entry name" value="WYL"/>
    <property type="match status" value="1"/>
</dbReference>
<protein>
    <submittedName>
        <fullName evidence="3">YafY family transcriptional regulator</fullName>
    </submittedName>
</protein>
<dbReference type="EMBL" id="CP039907">
    <property type="protein sequence ID" value="QCL99175.1"/>
    <property type="molecule type" value="Genomic_DNA"/>
</dbReference>
<evidence type="ECO:0000259" key="1">
    <source>
        <dbReference type="Pfam" id="PF08279"/>
    </source>
</evidence>
<dbReference type="InterPro" id="IPR026881">
    <property type="entry name" value="WYL_dom"/>
</dbReference>
<dbReference type="InterPro" id="IPR013196">
    <property type="entry name" value="HTH_11"/>
</dbReference>
<reference evidence="3 4" key="1">
    <citation type="submission" date="2019-04" db="EMBL/GenBank/DDBJ databases">
        <title>Complete genome sequence of Agrobacterium tumefaciens CFBP6624.</title>
        <authorList>
            <person name="Haryono M."/>
            <person name="Lin Y.-C."/>
            <person name="Lai E.-M."/>
            <person name="Kuo C.-H."/>
        </authorList>
    </citation>
    <scope>NUCLEOTIDE SEQUENCE [LARGE SCALE GENOMIC DNA]</scope>
    <source>
        <strain evidence="3 4">CFBP6624</strain>
    </source>
</reference>
<dbReference type="Pfam" id="PF08279">
    <property type="entry name" value="HTH_11"/>
    <property type="match status" value="1"/>
</dbReference>
<proteinExistence type="predicted"/>
<evidence type="ECO:0000313" key="3">
    <source>
        <dbReference type="EMBL" id="QCL99175.1"/>
    </source>
</evidence>
<dbReference type="AlphaFoldDB" id="A0AAE6EJ16"/>
<dbReference type="InterPro" id="IPR051534">
    <property type="entry name" value="CBASS_pafABC_assoc_protein"/>
</dbReference>
<dbReference type="Proteomes" id="UP000298646">
    <property type="component" value="Chromosome circular"/>
</dbReference>
<dbReference type="InterPro" id="IPR036390">
    <property type="entry name" value="WH_DNA-bd_sf"/>
</dbReference>
<feature type="domain" description="Helix-turn-helix type 11" evidence="1">
    <location>
        <begin position="6"/>
        <end position="60"/>
    </location>
</feature>
<evidence type="ECO:0000313" key="4">
    <source>
        <dbReference type="Proteomes" id="UP000298646"/>
    </source>
</evidence>
<evidence type="ECO:0000259" key="2">
    <source>
        <dbReference type="Pfam" id="PF13280"/>
    </source>
</evidence>
<dbReference type="SUPFAM" id="SSF46785">
    <property type="entry name" value="Winged helix' DNA-binding domain"/>
    <property type="match status" value="1"/>
</dbReference>
<dbReference type="RefSeq" id="WP_137083754.1">
    <property type="nucleotide sequence ID" value="NZ_CP039907.1"/>
</dbReference>
<dbReference type="PANTHER" id="PTHR34580">
    <property type="match status" value="1"/>
</dbReference>
<feature type="domain" description="WYL" evidence="2">
    <location>
        <begin position="138"/>
        <end position="202"/>
    </location>
</feature>
<dbReference type="PROSITE" id="PS52050">
    <property type="entry name" value="WYL"/>
    <property type="match status" value="1"/>
</dbReference>